<feature type="domain" description="MurNAc-LAA" evidence="2">
    <location>
        <begin position="446"/>
        <end position="565"/>
    </location>
</feature>
<dbReference type="PANTHER" id="PTHR30404">
    <property type="entry name" value="N-ACETYLMURAMOYL-L-ALANINE AMIDASE"/>
    <property type="match status" value="1"/>
</dbReference>
<evidence type="ECO:0000259" key="2">
    <source>
        <dbReference type="SMART" id="SM00646"/>
    </source>
</evidence>
<keyword evidence="4" id="KW-1185">Reference proteome</keyword>
<dbReference type="STRING" id="1121131.SAMN02745229_03106"/>
<protein>
    <submittedName>
        <fullName evidence="3">N-acetylmuramoyl-L-alanine amidase</fullName>
    </submittedName>
</protein>
<organism evidence="3 4">
    <name type="scientific">Butyrivibrio fibrisolvens DSM 3071</name>
    <dbReference type="NCBI Taxonomy" id="1121131"/>
    <lineage>
        <taxon>Bacteria</taxon>
        <taxon>Bacillati</taxon>
        <taxon>Bacillota</taxon>
        <taxon>Clostridia</taxon>
        <taxon>Lachnospirales</taxon>
        <taxon>Lachnospiraceae</taxon>
        <taxon>Butyrivibrio</taxon>
    </lineage>
</organism>
<reference evidence="4" key="1">
    <citation type="submission" date="2016-11" db="EMBL/GenBank/DDBJ databases">
        <authorList>
            <person name="Varghese N."/>
            <person name="Submissions S."/>
        </authorList>
    </citation>
    <scope>NUCLEOTIDE SEQUENCE [LARGE SCALE GENOMIC DNA]</scope>
    <source>
        <strain evidence="4">DSM 3071</strain>
    </source>
</reference>
<dbReference type="GO" id="GO:0009253">
    <property type="term" value="P:peptidoglycan catabolic process"/>
    <property type="evidence" value="ECO:0007669"/>
    <property type="project" value="InterPro"/>
</dbReference>
<dbReference type="SMART" id="SM00646">
    <property type="entry name" value="Ami_3"/>
    <property type="match status" value="1"/>
</dbReference>
<proteinExistence type="predicted"/>
<keyword evidence="1" id="KW-0378">Hydrolase</keyword>
<dbReference type="InterPro" id="IPR017853">
    <property type="entry name" value="GH"/>
</dbReference>
<dbReference type="InterPro" id="IPR050695">
    <property type="entry name" value="N-acetylmuramoyl_amidase_3"/>
</dbReference>
<dbReference type="SUPFAM" id="SSF53187">
    <property type="entry name" value="Zn-dependent exopeptidases"/>
    <property type="match status" value="1"/>
</dbReference>
<dbReference type="Pfam" id="PF02638">
    <property type="entry name" value="GHL10"/>
    <property type="match status" value="1"/>
</dbReference>
<dbReference type="InterPro" id="IPR003790">
    <property type="entry name" value="GHL10"/>
</dbReference>
<dbReference type="Pfam" id="PF01520">
    <property type="entry name" value="Amidase_3"/>
    <property type="match status" value="1"/>
</dbReference>
<evidence type="ECO:0000256" key="1">
    <source>
        <dbReference type="ARBA" id="ARBA00022801"/>
    </source>
</evidence>
<dbReference type="SUPFAM" id="SSF51445">
    <property type="entry name" value="(Trans)glycosidases"/>
    <property type="match status" value="1"/>
</dbReference>
<dbReference type="EMBL" id="FQXK01000030">
    <property type="protein sequence ID" value="SHI45515.1"/>
    <property type="molecule type" value="Genomic_DNA"/>
</dbReference>
<dbReference type="InterPro" id="IPR002508">
    <property type="entry name" value="MurNAc-LAA_cat"/>
</dbReference>
<dbReference type="GO" id="GO:0008745">
    <property type="term" value="F:N-acetylmuramoyl-L-alanine amidase activity"/>
    <property type="evidence" value="ECO:0007669"/>
    <property type="project" value="InterPro"/>
</dbReference>
<dbReference type="Gene3D" id="3.40.630.40">
    <property type="entry name" value="Zn-dependent exopeptidases"/>
    <property type="match status" value="1"/>
</dbReference>
<accession>A0A1M6B9X4</accession>
<dbReference type="AlphaFoldDB" id="A0A1M6B9X4"/>
<dbReference type="Proteomes" id="UP000184278">
    <property type="component" value="Unassembled WGS sequence"/>
</dbReference>
<name>A0A1M6B9X4_BUTFI</name>
<sequence length="571" mass="62460">MDVSGKRSRVVSLILSVILSVFLLVPNISYRVSAKDVMTLNAGSATECEVRAVWFSFRDWQKYLQGKDKAAFTSAFETITDNILGAGCNTLIMHVRSHNDAVYPSAIYPWSSEMLMGVDPGFDPLSIMIDIAHKKGLSIHAWINPYGFRNGEYCGDASLATHDNIIAGIEEILKNYKVDGIHFDDYFPVMDASIHNKLVSDVYKTCHKYGKVFGISPTGNVDNNIAKGADIVTWMSVPGYIDYIAPQIYWTNMYKSDGSVTLFSNRLLQWITLNKLGLPMYVGLALYMAEAKPASDLGWSVSNANIMMQVTELRANNQPGFILYSYNSLLSPACSAELANLKGLYNSAPSYKVAMTEDEATNTYTIAIDPGHQAHGNSEKEPIGPGASTMKAKVAGGTKGVSTNIPEYELTLNIALLLRDDLLSKGYNVVMIRETNDVDISNAQRAQIANDAGADIFIRLHADAVENGSVTGATALCQTSSNPYNGALYTQSRLLSECILSSYTQVTGIKSRGISETDTMTGINWSQVPVTIIEMGFMTNAAEDQKMNDPEFQLLMVQGLSSGIDMYFASK</sequence>
<dbReference type="CDD" id="cd02696">
    <property type="entry name" value="MurNAc-LAA"/>
    <property type="match status" value="1"/>
</dbReference>
<dbReference type="OrthoDB" id="43070at2"/>
<dbReference type="Gene3D" id="3.20.20.80">
    <property type="entry name" value="Glycosidases"/>
    <property type="match status" value="1"/>
</dbReference>
<evidence type="ECO:0000313" key="4">
    <source>
        <dbReference type="Proteomes" id="UP000184278"/>
    </source>
</evidence>
<gene>
    <name evidence="3" type="ORF">SAMN02745229_03106</name>
</gene>
<dbReference type="GO" id="GO:0030288">
    <property type="term" value="C:outer membrane-bounded periplasmic space"/>
    <property type="evidence" value="ECO:0007669"/>
    <property type="project" value="TreeGrafter"/>
</dbReference>
<dbReference type="PANTHER" id="PTHR30404:SF0">
    <property type="entry name" value="N-ACETYLMURAMOYL-L-ALANINE AMIDASE AMIC"/>
    <property type="match status" value="1"/>
</dbReference>
<evidence type="ECO:0000313" key="3">
    <source>
        <dbReference type="EMBL" id="SHI45515.1"/>
    </source>
</evidence>